<evidence type="ECO:0000256" key="3">
    <source>
        <dbReference type="ARBA" id="ARBA00022475"/>
    </source>
</evidence>
<evidence type="ECO:0000313" key="12">
    <source>
        <dbReference type="Proteomes" id="UP001069090"/>
    </source>
</evidence>
<dbReference type="GO" id="GO:0015628">
    <property type="term" value="P:protein secretion by the type II secretion system"/>
    <property type="evidence" value="ECO:0007669"/>
    <property type="project" value="UniProtKB-UniRule"/>
</dbReference>
<feature type="transmembrane region" description="Helical" evidence="9">
    <location>
        <begin position="21"/>
        <end position="40"/>
    </location>
</feature>
<keyword evidence="3" id="KW-1003">Cell membrane</keyword>
<keyword evidence="6 9" id="KW-0812">Transmembrane</keyword>
<reference evidence="11 12" key="1">
    <citation type="submission" date="2022-12" db="EMBL/GenBank/DDBJ databases">
        <title>Dasania phycosphaerae sp. nov., isolated from particulate material of the south coast of Korea.</title>
        <authorList>
            <person name="Jiang Y."/>
        </authorList>
    </citation>
    <scope>NUCLEOTIDE SEQUENCE [LARGE SCALE GENOMIC DNA]</scope>
    <source>
        <strain evidence="11 12">GY-19</strain>
    </source>
</reference>
<accession>A0A9J6RMY8</accession>
<keyword evidence="5 9" id="KW-0997">Cell inner membrane</keyword>
<evidence type="ECO:0000256" key="5">
    <source>
        <dbReference type="ARBA" id="ARBA00022519"/>
    </source>
</evidence>
<dbReference type="SUPFAM" id="SSF54523">
    <property type="entry name" value="Pili subunits"/>
    <property type="match status" value="1"/>
</dbReference>
<evidence type="ECO:0000256" key="1">
    <source>
        <dbReference type="ARBA" id="ARBA00004377"/>
    </source>
</evidence>
<comment type="subunit">
    <text evidence="9">Type II secretion is composed of four main components: the outer membrane complex, the inner membrane complex, the cytoplasmic secretion ATPase and the periplasm-spanning pseudopilus.</text>
</comment>
<dbReference type="InterPro" id="IPR012902">
    <property type="entry name" value="N_methyl_site"/>
</dbReference>
<gene>
    <name evidence="11" type="primary">gspI</name>
    <name evidence="11" type="ORF">O0V09_10695</name>
</gene>
<dbReference type="NCBIfam" id="TIGR02532">
    <property type="entry name" value="IV_pilin_GFxxxE"/>
    <property type="match status" value="1"/>
</dbReference>
<evidence type="ECO:0000256" key="6">
    <source>
        <dbReference type="ARBA" id="ARBA00022692"/>
    </source>
</evidence>
<dbReference type="NCBIfam" id="TIGR01707">
    <property type="entry name" value="gspI"/>
    <property type="match status" value="1"/>
</dbReference>
<dbReference type="Proteomes" id="UP001069090">
    <property type="component" value="Unassembled WGS sequence"/>
</dbReference>
<dbReference type="PANTHER" id="PTHR38779">
    <property type="entry name" value="TYPE II SECRETION SYSTEM PROTEIN I-RELATED"/>
    <property type="match status" value="1"/>
</dbReference>
<keyword evidence="7 9" id="KW-1133">Transmembrane helix</keyword>
<dbReference type="InterPro" id="IPR045584">
    <property type="entry name" value="Pilin-like"/>
</dbReference>
<dbReference type="PROSITE" id="PS00409">
    <property type="entry name" value="PROKAR_NTER_METHYL"/>
    <property type="match status" value="1"/>
</dbReference>
<comment type="subcellular location">
    <subcellularLocation>
        <location evidence="1 9">Cell inner membrane</location>
        <topology evidence="1 9">Single-pass membrane protein</topology>
    </subcellularLocation>
</comment>
<dbReference type="GO" id="GO:0015627">
    <property type="term" value="C:type II protein secretion system complex"/>
    <property type="evidence" value="ECO:0007669"/>
    <property type="project" value="UniProtKB-UniRule"/>
</dbReference>
<comment type="caution">
    <text evidence="11">The sequence shown here is derived from an EMBL/GenBank/DDBJ whole genome shotgun (WGS) entry which is preliminary data.</text>
</comment>
<evidence type="ECO:0000256" key="7">
    <source>
        <dbReference type="ARBA" id="ARBA00022989"/>
    </source>
</evidence>
<dbReference type="EMBL" id="JAPTGG010000008">
    <property type="protein sequence ID" value="MCZ0865673.1"/>
    <property type="molecule type" value="Genomic_DNA"/>
</dbReference>
<dbReference type="InterPro" id="IPR003413">
    <property type="entry name" value="T2SS_GspI_C"/>
</dbReference>
<evidence type="ECO:0000256" key="8">
    <source>
        <dbReference type="ARBA" id="ARBA00023136"/>
    </source>
</evidence>
<dbReference type="Pfam" id="PF07963">
    <property type="entry name" value="N_methyl"/>
    <property type="match status" value="1"/>
</dbReference>
<dbReference type="GO" id="GO:0005886">
    <property type="term" value="C:plasma membrane"/>
    <property type="evidence" value="ECO:0007669"/>
    <property type="project" value="UniProtKB-SubCell"/>
</dbReference>
<evidence type="ECO:0000256" key="4">
    <source>
        <dbReference type="ARBA" id="ARBA00022481"/>
    </source>
</evidence>
<dbReference type="AlphaFoldDB" id="A0A9J6RMY8"/>
<comment type="PTM">
    <text evidence="9">Cleaved by prepilin peptidase.</text>
</comment>
<organism evidence="11 12">
    <name type="scientific">Dasania phycosphaerae</name>
    <dbReference type="NCBI Taxonomy" id="2950436"/>
    <lineage>
        <taxon>Bacteria</taxon>
        <taxon>Pseudomonadati</taxon>
        <taxon>Pseudomonadota</taxon>
        <taxon>Gammaproteobacteria</taxon>
        <taxon>Cellvibrionales</taxon>
        <taxon>Spongiibacteraceae</taxon>
        <taxon>Dasania</taxon>
    </lineage>
</organism>
<dbReference type="Pfam" id="PF02501">
    <property type="entry name" value="T2SSI"/>
    <property type="match status" value="1"/>
</dbReference>
<keyword evidence="12" id="KW-1185">Reference proteome</keyword>
<comment type="similarity">
    <text evidence="2 9">Belongs to the GSP I family.</text>
</comment>
<comment type="function">
    <text evidence="9">Component of the type II secretion system required for the energy-dependent secretion of extracellular factors such as proteases and toxins from the periplasm.</text>
</comment>
<dbReference type="Gene3D" id="3.30.1300.30">
    <property type="entry name" value="GSPII I/J protein-like"/>
    <property type="match status" value="1"/>
</dbReference>
<evidence type="ECO:0000313" key="11">
    <source>
        <dbReference type="EMBL" id="MCZ0865673.1"/>
    </source>
</evidence>
<evidence type="ECO:0000259" key="10">
    <source>
        <dbReference type="Pfam" id="PF02501"/>
    </source>
</evidence>
<name>A0A9J6RMY8_9GAMM</name>
<keyword evidence="8 9" id="KW-0472">Membrane</keyword>
<protein>
    <recommendedName>
        <fullName evidence="9">Type II secretion system protein I</fullName>
        <shortName evidence="9">T2SS minor pseudopilin I</shortName>
    </recommendedName>
</protein>
<dbReference type="RefSeq" id="WP_258331817.1">
    <property type="nucleotide sequence ID" value="NZ_JAPTGG010000008.1"/>
</dbReference>
<feature type="domain" description="Type II secretion system protein GspI C-terminal" evidence="10">
    <location>
        <begin position="52"/>
        <end position="129"/>
    </location>
</feature>
<sequence>MMNKYIRLNKKHSKRQQGFTLIEVMVALFIVATAISALMLKMMSLVDDTVYLDQKTIAHWVALNQIELQRISNKNSNKVLSEQKSGQEEMANRTWYWQIKPVKTANEGFIQMQVSVSDEPNSNQPLVTVMAMADIYHRR</sequence>
<proteinExistence type="inferred from homology"/>
<evidence type="ECO:0000256" key="2">
    <source>
        <dbReference type="ARBA" id="ARBA00008358"/>
    </source>
</evidence>
<keyword evidence="4 9" id="KW-0488">Methylation</keyword>
<dbReference type="PANTHER" id="PTHR38779:SF2">
    <property type="entry name" value="TYPE II SECRETION SYSTEM PROTEIN I-RELATED"/>
    <property type="match status" value="1"/>
</dbReference>
<dbReference type="InterPro" id="IPR010052">
    <property type="entry name" value="T2SS_protein-GspI"/>
</dbReference>
<evidence type="ECO:0000256" key="9">
    <source>
        <dbReference type="RuleBase" id="RU368030"/>
    </source>
</evidence>